<reference evidence="1" key="1">
    <citation type="journal article" date="2023" name="Plants (Basel)">
        <title>Genomic Analysis of Leptolyngbya boryana CZ1 Reveals Efficient Carbon Fixation Modules.</title>
        <authorList>
            <person name="Bai X."/>
            <person name="Wang H."/>
            <person name="Cheng W."/>
            <person name="Wang J."/>
            <person name="Ma M."/>
            <person name="Hu H."/>
            <person name="Song Z."/>
            <person name="Ma H."/>
            <person name="Fan Y."/>
            <person name="Du C."/>
            <person name="Xu J."/>
        </authorList>
    </citation>
    <scope>NUCLEOTIDE SEQUENCE</scope>
    <source>
        <strain evidence="1">CZ1</strain>
    </source>
</reference>
<reference evidence="1" key="2">
    <citation type="submission" date="2023-07" db="EMBL/GenBank/DDBJ databases">
        <authorList>
            <person name="Bai X.-H."/>
            <person name="Wang H.-H."/>
            <person name="Wang J."/>
            <person name="Ma M.-Y."/>
            <person name="Hu H.-H."/>
            <person name="Song Z.-L."/>
            <person name="Ma H.-G."/>
            <person name="Fan Y."/>
            <person name="Du C.-Y."/>
            <person name="Xu J.-C."/>
        </authorList>
    </citation>
    <scope>NUCLEOTIDE SEQUENCE</scope>
    <source>
        <strain evidence="1">CZ1</strain>
    </source>
</reference>
<proteinExistence type="predicted"/>
<dbReference type="RefSeq" id="WP_316427466.1">
    <property type="nucleotide sequence ID" value="NZ_CP130144.1"/>
</dbReference>
<name>A0AA96WW81_LEPBY</name>
<dbReference type="EMBL" id="CP130144">
    <property type="protein sequence ID" value="WNZ46218.1"/>
    <property type="molecule type" value="Genomic_DNA"/>
</dbReference>
<protein>
    <submittedName>
        <fullName evidence="1">Uncharacterized protein</fullName>
    </submittedName>
</protein>
<dbReference type="AlphaFoldDB" id="A0AA96WW81"/>
<evidence type="ECO:0000313" key="1">
    <source>
        <dbReference type="EMBL" id="WNZ46218.1"/>
    </source>
</evidence>
<accession>A0AA96WW81</accession>
<sequence length="57" mass="6449">MQRLLAMSRLKCDHTEFANCDSPETRAIATQILVSALKPNLVKDEDRTRQTSRTCGK</sequence>
<gene>
    <name evidence="1" type="ORF">Q2T42_31005</name>
</gene>
<organism evidence="1">
    <name type="scientific">Leptolyngbya boryana CZ1</name>
    <dbReference type="NCBI Taxonomy" id="3060204"/>
    <lineage>
        <taxon>Bacteria</taxon>
        <taxon>Bacillati</taxon>
        <taxon>Cyanobacteriota</taxon>
        <taxon>Cyanophyceae</taxon>
        <taxon>Leptolyngbyales</taxon>
        <taxon>Leptolyngbyaceae</taxon>
        <taxon>Leptolyngbya group</taxon>
        <taxon>Leptolyngbya</taxon>
    </lineage>
</organism>